<geneLocation type="plasmid" evidence="4 5">
    <name>pB</name>
</geneLocation>
<feature type="signal peptide" evidence="2">
    <location>
        <begin position="1"/>
        <end position="20"/>
    </location>
</feature>
<dbReference type="Proteomes" id="UP001055460">
    <property type="component" value="Plasmid pB"/>
</dbReference>
<dbReference type="InterPro" id="IPR025997">
    <property type="entry name" value="SBP_2_dom"/>
</dbReference>
<accession>A0A9Q8YG37</accession>
<sequence>MRHETLRSLALCLATTWAPAAGLAADDPPDLCSGNAARVEMIVHGSESDDFWQKVRRGVRDAETAVGLQVCLRFRPDIAMMMVAIEETIEAPTTTGLIATIPTVPISKLIKSAHDKKKIPVVTINSGADLAGPILHVGQNERQAGCLLGAALNGLTAPQASAGGATKHSGHAQDNRSERGRRTDSSAVCIVHEQNNNALEQRCDGLAVGLGGRVRVLSTSQDDWLDKLAELTTGGDPDSRVNVVVALGPDSSHEILNRMKIVGRDKVLGSAKFGVFDRTEEVDAVEGADKINNVVVDQQPYLQGYLSVVFVSLKNAVPIRMVESGPKFRDGVRFGDENICRDRPSP</sequence>
<keyword evidence="2" id="KW-0732">Signal</keyword>
<organism evidence="4 5">
    <name type="scientific">Ensifer adhaerens</name>
    <name type="common">Sinorhizobium morelense</name>
    <dbReference type="NCBI Taxonomy" id="106592"/>
    <lineage>
        <taxon>Bacteria</taxon>
        <taxon>Pseudomonadati</taxon>
        <taxon>Pseudomonadota</taxon>
        <taxon>Alphaproteobacteria</taxon>
        <taxon>Hyphomicrobiales</taxon>
        <taxon>Rhizobiaceae</taxon>
        <taxon>Sinorhizobium/Ensifer group</taxon>
        <taxon>Ensifer</taxon>
    </lineage>
</organism>
<feature type="region of interest" description="Disordered" evidence="1">
    <location>
        <begin position="159"/>
        <end position="184"/>
    </location>
</feature>
<proteinExistence type="predicted"/>
<dbReference type="RefSeq" id="WP_252161139.1">
    <property type="nucleotide sequence ID" value="NZ_CP098809.1"/>
</dbReference>
<dbReference type="InterPro" id="IPR028082">
    <property type="entry name" value="Peripla_BP_I"/>
</dbReference>
<evidence type="ECO:0000313" key="5">
    <source>
        <dbReference type="Proteomes" id="UP001055460"/>
    </source>
</evidence>
<feature type="domain" description="Periplasmic binding protein" evidence="3">
    <location>
        <begin position="42"/>
        <end position="308"/>
    </location>
</feature>
<keyword evidence="4" id="KW-0614">Plasmid</keyword>
<gene>
    <name evidence="4" type="ORF">NE863_34630</name>
</gene>
<protein>
    <submittedName>
        <fullName evidence="4">Substrate-binding domain-containing protein</fullName>
    </submittedName>
</protein>
<dbReference type="SUPFAM" id="SSF53822">
    <property type="entry name" value="Periplasmic binding protein-like I"/>
    <property type="match status" value="1"/>
</dbReference>
<name>A0A9Q8YG37_ENSAD</name>
<dbReference type="Pfam" id="PF13407">
    <property type="entry name" value="Peripla_BP_4"/>
    <property type="match status" value="1"/>
</dbReference>
<dbReference type="EMBL" id="CP098809">
    <property type="protein sequence ID" value="USJ27561.1"/>
    <property type="molecule type" value="Genomic_DNA"/>
</dbReference>
<reference evidence="4" key="1">
    <citation type="submission" date="2022-06" db="EMBL/GenBank/DDBJ databases">
        <title>Physiological and biochemical characterization and genomic elucidation of a strain of the genus Ensifer adhaerens M8 that combines arsenic oxidation and chromium reduction.</title>
        <authorList>
            <person name="Li X."/>
            <person name="Yu c."/>
        </authorList>
    </citation>
    <scope>NUCLEOTIDE SEQUENCE</scope>
    <source>
        <strain evidence="4">M8</strain>
        <plasmid evidence="4">pB</plasmid>
    </source>
</reference>
<dbReference type="AlphaFoldDB" id="A0A9Q8YG37"/>
<evidence type="ECO:0000256" key="2">
    <source>
        <dbReference type="SAM" id="SignalP"/>
    </source>
</evidence>
<feature type="compositionally biased region" description="Basic and acidic residues" evidence="1">
    <location>
        <begin position="171"/>
        <end position="184"/>
    </location>
</feature>
<dbReference type="Gene3D" id="3.40.50.2300">
    <property type="match status" value="2"/>
</dbReference>
<evidence type="ECO:0000256" key="1">
    <source>
        <dbReference type="SAM" id="MobiDB-lite"/>
    </source>
</evidence>
<evidence type="ECO:0000313" key="4">
    <source>
        <dbReference type="EMBL" id="USJ27561.1"/>
    </source>
</evidence>
<feature type="chain" id="PRO_5040328844" evidence="2">
    <location>
        <begin position="21"/>
        <end position="346"/>
    </location>
</feature>
<evidence type="ECO:0000259" key="3">
    <source>
        <dbReference type="Pfam" id="PF13407"/>
    </source>
</evidence>